<keyword evidence="2" id="KW-1185">Reference proteome</keyword>
<organism evidence="1 2">
    <name type="scientific">Polaromonas vacuolata</name>
    <dbReference type="NCBI Taxonomy" id="37448"/>
    <lineage>
        <taxon>Bacteria</taxon>
        <taxon>Pseudomonadati</taxon>
        <taxon>Pseudomonadota</taxon>
        <taxon>Betaproteobacteria</taxon>
        <taxon>Burkholderiales</taxon>
        <taxon>Comamonadaceae</taxon>
        <taxon>Polaromonas</taxon>
    </lineage>
</organism>
<protein>
    <submittedName>
        <fullName evidence="1">Uncharacterized protein</fullName>
    </submittedName>
</protein>
<dbReference type="RefSeq" id="WP_168921888.1">
    <property type="nucleotide sequence ID" value="NZ_CP051461.1"/>
</dbReference>
<evidence type="ECO:0000313" key="2">
    <source>
        <dbReference type="Proteomes" id="UP000502041"/>
    </source>
</evidence>
<gene>
    <name evidence="1" type="ORF">HC248_01423</name>
</gene>
<proteinExistence type="predicted"/>
<dbReference type="KEGG" id="pvac:HC248_01423"/>
<dbReference type="AlphaFoldDB" id="A0A6H2H8N8"/>
<evidence type="ECO:0000313" key="1">
    <source>
        <dbReference type="EMBL" id="QJC56137.1"/>
    </source>
</evidence>
<accession>A0A6H2H8N8</accession>
<dbReference type="EMBL" id="CP051461">
    <property type="protein sequence ID" value="QJC56137.1"/>
    <property type="molecule type" value="Genomic_DNA"/>
</dbReference>
<dbReference type="Proteomes" id="UP000502041">
    <property type="component" value="Chromosome"/>
</dbReference>
<sequence length="307" mass="32549">MNILSPLKITAAMIASGTSIAEPAVGETAWVSAGTYVLGDQRIRATTHRIYECVQAHSSRTALPEVDGSYWLNKSPTQRFAPFDIYTSTAAIGITSISYVLTLGYFNAMALYGLTGTNVEITIKDEPGGNTIYSYVQGLSEDPPGWYEFLFSPLKLITKKILKELPIRPNAELIVTVTAGAGNAVGIGMINVGDYRSLVSDGSWGGTEYGASAEPVSYSYTKVDADGTTKIIRRTSATGMRATVMLPREQADAALSLIQDVLDLPVSWVATDASGYAGLNVFGLGSASVGYDGPGHATLNINVKGLI</sequence>
<reference evidence="1 2" key="1">
    <citation type="submission" date="2020-04" db="EMBL/GenBank/DDBJ databases">
        <title>Complete genome of a Psychrophilic, Marine, Gas Vacuolate Bacterium Polaromonas vacuolata KCTC 22033T.</title>
        <authorList>
            <person name="Hwang K."/>
            <person name="Kim K.M."/>
        </authorList>
    </citation>
    <scope>NUCLEOTIDE SEQUENCE [LARGE SCALE GENOMIC DNA]</scope>
    <source>
        <strain evidence="1 2">KCTC 22033</strain>
    </source>
</reference>
<name>A0A6H2H8N8_9BURK</name>